<gene>
    <name evidence="2" type="ORF">PSON_ATCC_30995.1.T0560007</name>
</gene>
<keyword evidence="1" id="KW-1133">Transmembrane helix</keyword>
<organism evidence="2 3">
    <name type="scientific">Paramecium sonneborni</name>
    <dbReference type="NCBI Taxonomy" id="65129"/>
    <lineage>
        <taxon>Eukaryota</taxon>
        <taxon>Sar</taxon>
        <taxon>Alveolata</taxon>
        <taxon>Ciliophora</taxon>
        <taxon>Intramacronucleata</taxon>
        <taxon>Oligohymenophorea</taxon>
        <taxon>Peniculida</taxon>
        <taxon>Parameciidae</taxon>
        <taxon>Paramecium</taxon>
    </lineage>
</organism>
<feature type="transmembrane region" description="Helical" evidence="1">
    <location>
        <begin position="21"/>
        <end position="38"/>
    </location>
</feature>
<feature type="transmembrane region" description="Helical" evidence="1">
    <location>
        <begin position="154"/>
        <end position="170"/>
    </location>
</feature>
<evidence type="ECO:0000256" key="1">
    <source>
        <dbReference type="SAM" id="Phobius"/>
    </source>
</evidence>
<dbReference type="EMBL" id="CAJJDN010000056">
    <property type="protein sequence ID" value="CAD8090425.1"/>
    <property type="molecule type" value="Genomic_DNA"/>
</dbReference>
<dbReference type="Proteomes" id="UP000692954">
    <property type="component" value="Unassembled WGS sequence"/>
</dbReference>
<feature type="transmembrane region" description="Helical" evidence="1">
    <location>
        <begin position="58"/>
        <end position="85"/>
    </location>
</feature>
<feature type="transmembrane region" description="Helical" evidence="1">
    <location>
        <begin position="130"/>
        <end position="148"/>
    </location>
</feature>
<evidence type="ECO:0000313" key="2">
    <source>
        <dbReference type="EMBL" id="CAD8090425.1"/>
    </source>
</evidence>
<dbReference type="AlphaFoldDB" id="A0A8S1NN20"/>
<keyword evidence="3" id="KW-1185">Reference proteome</keyword>
<protein>
    <recommendedName>
        <fullName evidence="4">Transmembrane protein</fullName>
    </recommendedName>
</protein>
<comment type="caution">
    <text evidence="2">The sequence shown here is derived from an EMBL/GenBank/DDBJ whole genome shotgun (WGS) entry which is preliminary data.</text>
</comment>
<accession>A0A8S1NN20</accession>
<reference evidence="2" key="1">
    <citation type="submission" date="2021-01" db="EMBL/GenBank/DDBJ databases">
        <authorList>
            <consortium name="Genoscope - CEA"/>
            <person name="William W."/>
        </authorList>
    </citation>
    <scope>NUCLEOTIDE SEQUENCE</scope>
</reference>
<keyword evidence="1" id="KW-0812">Transmembrane</keyword>
<name>A0A8S1NN20_9CILI</name>
<proteinExistence type="predicted"/>
<keyword evidence="1" id="KW-0472">Membrane</keyword>
<sequence length="260" mass="32010">MLQFWKIYIFDICQNFNQRQFDQWFLVLLCVLLVLNKFNKQYLTNLVYLNILEIIENLFIALMKLAILQYFCFIFFFFLIAFNLYEQNFYNQIVSQLKENESIQKSPQFDFIKKHGEVRFKQRFINNSNFLIYSISIIQIQCSNLFLLKRSFCFVIDFIVFTPFFSVYQYRQIQIMMMQLISRNILNYFLIVHKYVSSQKKLFKWKIILNEDQYILILIKIFHKIFKQKIFFLSFATKIIKIKTIRWSKPYFVYKIIILI</sequence>
<evidence type="ECO:0008006" key="4">
    <source>
        <dbReference type="Google" id="ProtNLM"/>
    </source>
</evidence>
<evidence type="ECO:0000313" key="3">
    <source>
        <dbReference type="Proteomes" id="UP000692954"/>
    </source>
</evidence>